<evidence type="ECO:0000256" key="1">
    <source>
        <dbReference type="SAM" id="SignalP"/>
    </source>
</evidence>
<dbReference type="AlphaFoldDB" id="A0A9W9AR68"/>
<dbReference type="Proteomes" id="UP001150238">
    <property type="component" value="Unassembled WGS sequence"/>
</dbReference>
<dbReference type="EMBL" id="JANVFS010000008">
    <property type="protein sequence ID" value="KAJ4488803.1"/>
    <property type="molecule type" value="Genomic_DNA"/>
</dbReference>
<reference evidence="2" key="1">
    <citation type="submission" date="2022-08" db="EMBL/GenBank/DDBJ databases">
        <authorList>
            <consortium name="DOE Joint Genome Institute"/>
            <person name="Min B."/>
            <person name="Riley R."/>
            <person name="Sierra-Patev S."/>
            <person name="Naranjo-Ortiz M."/>
            <person name="Looney B."/>
            <person name="Konkel Z."/>
            <person name="Slot J.C."/>
            <person name="Sakamoto Y."/>
            <person name="Steenwyk J.L."/>
            <person name="Rokas A."/>
            <person name="Carro J."/>
            <person name="Camarero S."/>
            <person name="Ferreira P."/>
            <person name="Molpeceres G."/>
            <person name="Ruiz-Duenas F.J."/>
            <person name="Serrano A."/>
            <person name="Henrissat B."/>
            <person name="Drula E."/>
            <person name="Hughes K.W."/>
            <person name="Mata J.L."/>
            <person name="Ishikawa N.K."/>
            <person name="Vargas-Isla R."/>
            <person name="Ushijima S."/>
            <person name="Smith C.A."/>
            <person name="Ahrendt S."/>
            <person name="Andreopoulos W."/>
            <person name="He G."/>
            <person name="Labutti K."/>
            <person name="Lipzen A."/>
            <person name="Ng V."/>
            <person name="Sandor L."/>
            <person name="Barry K."/>
            <person name="Martinez A.T."/>
            <person name="Xiao Y."/>
            <person name="Gibbons J.G."/>
            <person name="Terashima K."/>
            <person name="Hibbett D.S."/>
            <person name="Grigoriev I.V."/>
        </authorList>
    </citation>
    <scope>NUCLEOTIDE SEQUENCE</scope>
    <source>
        <strain evidence="2">Sp2 HRB7682 ss15</strain>
    </source>
</reference>
<organism evidence="2 3">
    <name type="scientific">Lentinula lateritia</name>
    <dbReference type="NCBI Taxonomy" id="40482"/>
    <lineage>
        <taxon>Eukaryota</taxon>
        <taxon>Fungi</taxon>
        <taxon>Dikarya</taxon>
        <taxon>Basidiomycota</taxon>
        <taxon>Agaricomycotina</taxon>
        <taxon>Agaricomycetes</taxon>
        <taxon>Agaricomycetidae</taxon>
        <taxon>Agaricales</taxon>
        <taxon>Marasmiineae</taxon>
        <taxon>Omphalotaceae</taxon>
        <taxon>Lentinula</taxon>
    </lineage>
</organism>
<keyword evidence="1" id="KW-0732">Signal</keyword>
<sequence>MRFSLVYLALGLASAAYAAPSTARSPRLVTVTFHDRSAGAKLSATTSELELDPKVKSGLDRVMKKYGPEGPHEFQYTHNFENVDDKGFSVAMTGFKPCKNGYSCVFNVLYDEATKPVLISLIPSA</sequence>
<proteinExistence type="predicted"/>
<protein>
    <submittedName>
        <fullName evidence="2">Uncharacterized protein</fullName>
    </submittedName>
</protein>
<accession>A0A9W9AR68</accession>
<comment type="caution">
    <text evidence="2">The sequence shown here is derived from an EMBL/GenBank/DDBJ whole genome shotgun (WGS) entry which is preliminary data.</text>
</comment>
<feature type="chain" id="PRO_5040918250" evidence="1">
    <location>
        <begin position="19"/>
        <end position="125"/>
    </location>
</feature>
<feature type="signal peptide" evidence="1">
    <location>
        <begin position="1"/>
        <end position="18"/>
    </location>
</feature>
<evidence type="ECO:0000313" key="2">
    <source>
        <dbReference type="EMBL" id="KAJ4488803.1"/>
    </source>
</evidence>
<gene>
    <name evidence="2" type="ORF">C8J55DRAFT_506183</name>
</gene>
<reference evidence="2" key="2">
    <citation type="journal article" date="2023" name="Proc. Natl. Acad. Sci. U.S.A.">
        <title>A global phylogenomic analysis of the shiitake genus Lentinula.</title>
        <authorList>
            <person name="Sierra-Patev S."/>
            <person name="Min B."/>
            <person name="Naranjo-Ortiz M."/>
            <person name="Looney B."/>
            <person name="Konkel Z."/>
            <person name="Slot J.C."/>
            <person name="Sakamoto Y."/>
            <person name="Steenwyk J.L."/>
            <person name="Rokas A."/>
            <person name="Carro J."/>
            <person name="Camarero S."/>
            <person name="Ferreira P."/>
            <person name="Molpeceres G."/>
            <person name="Ruiz-Duenas F.J."/>
            <person name="Serrano A."/>
            <person name="Henrissat B."/>
            <person name="Drula E."/>
            <person name="Hughes K.W."/>
            <person name="Mata J.L."/>
            <person name="Ishikawa N.K."/>
            <person name="Vargas-Isla R."/>
            <person name="Ushijima S."/>
            <person name="Smith C.A."/>
            <person name="Donoghue J."/>
            <person name="Ahrendt S."/>
            <person name="Andreopoulos W."/>
            <person name="He G."/>
            <person name="LaButti K."/>
            <person name="Lipzen A."/>
            <person name="Ng V."/>
            <person name="Riley R."/>
            <person name="Sandor L."/>
            <person name="Barry K."/>
            <person name="Martinez A.T."/>
            <person name="Xiao Y."/>
            <person name="Gibbons J.G."/>
            <person name="Terashima K."/>
            <person name="Grigoriev I.V."/>
            <person name="Hibbett D."/>
        </authorList>
    </citation>
    <scope>NUCLEOTIDE SEQUENCE</scope>
    <source>
        <strain evidence="2">Sp2 HRB7682 ss15</strain>
    </source>
</reference>
<name>A0A9W9AR68_9AGAR</name>
<evidence type="ECO:0000313" key="3">
    <source>
        <dbReference type="Proteomes" id="UP001150238"/>
    </source>
</evidence>